<dbReference type="PROSITE" id="PS51257">
    <property type="entry name" value="PROKAR_LIPOPROTEIN"/>
    <property type="match status" value="1"/>
</dbReference>
<protein>
    <recommendedName>
        <fullName evidence="3">DUF3012 domain-containing protein</fullName>
    </recommendedName>
</protein>
<dbReference type="EMBL" id="JXXV01000018">
    <property type="protein sequence ID" value="KJY82865.1"/>
    <property type="molecule type" value="Genomic_DNA"/>
</dbReference>
<evidence type="ECO:0000313" key="2">
    <source>
        <dbReference type="Proteomes" id="UP000033673"/>
    </source>
</evidence>
<evidence type="ECO:0000313" key="1">
    <source>
        <dbReference type="EMBL" id="KJY82865.1"/>
    </source>
</evidence>
<organism evidence="1 2">
    <name type="scientific">Vibrio galatheae</name>
    <dbReference type="NCBI Taxonomy" id="579748"/>
    <lineage>
        <taxon>Bacteria</taxon>
        <taxon>Pseudomonadati</taxon>
        <taxon>Pseudomonadota</taxon>
        <taxon>Gammaproteobacteria</taxon>
        <taxon>Vibrionales</taxon>
        <taxon>Vibrionaceae</taxon>
        <taxon>Vibrio</taxon>
    </lineage>
</organism>
<dbReference type="RefSeq" id="WP_045955890.1">
    <property type="nucleotide sequence ID" value="NZ_JXXV01000018.1"/>
</dbReference>
<dbReference type="PATRIC" id="fig|579748.3.peg.2414"/>
<evidence type="ECO:0008006" key="3">
    <source>
        <dbReference type="Google" id="ProtNLM"/>
    </source>
</evidence>
<gene>
    <name evidence="1" type="ORF">TW81_11695</name>
</gene>
<reference evidence="1 2" key="1">
    <citation type="journal article" date="2015" name="BMC Genomics">
        <title>Genome mining reveals unlocked bioactive potential of marine Gram-negative bacteria.</title>
        <authorList>
            <person name="Machado H."/>
            <person name="Sonnenschein E.C."/>
            <person name="Melchiorsen J."/>
            <person name="Gram L."/>
        </authorList>
    </citation>
    <scope>NUCLEOTIDE SEQUENCE [LARGE SCALE GENOMIC DNA]</scope>
    <source>
        <strain evidence="1 2">S2757</strain>
    </source>
</reference>
<keyword evidence="2" id="KW-1185">Reference proteome</keyword>
<dbReference type="InterPro" id="IPR021379">
    <property type="entry name" value="DUF3012"/>
</dbReference>
<dbReference type="Pfam" id="PF11216">
    <property type="entry name" value="DUF3012"/>
    <property type="match status" value="2"/>
</dbReference>
<dbReference type="Proteomes" id="UP000033673">
    <property type="component" value="Unassembled WGS sequence"/>
</dbReference>
<dbReference type="AlphaFoldDB" id="A0A0F4NIA7"/>
<dbReference type="OrthoDB" id="5609437at2"/>
<sequence length="87" mass="9761">MKKIAFAFVVLTTLSACQKEVGTQAWCDDLATKKKSEWKAQEAIDYAKHCLLQDAIGSEAWCNDLEEKPKGDWSTNDATSYAKHCVF</sequence>
<comment type="caution">
    <text evidence="1">The sequence shown here is derived from an EMBL/GenBank/DDBJ whole genome shotgun (WGS) entry which is preliminary data.</text>
</comment>
<proteinExistence type="predicted"/>
<name>A0A0F4NIA7_9VIBR</name>
<accession>A0A0F4NIA7</accession>